<dbReference type="InterPro" id="IPR006094">
    <property type="entry name" value="Oxid_FAD_bind_N"/>
</dbReference>
<dbReference type="InterPro" id="IPR016169">
    <property type="entry name" value="FAD-bd_PCMH_sub2"/>
</dbReference>
<reference evidence="6" key="1">
    <citation type="journal article" date="2020" name="Stud. Mycol.">
        <title>101 Dothideomycetes genomes: a test case for predicting lifestyles and emergence of pathogens.</title>
        <authorList>
            <person name="Haridas S."/>
            <person name="Albert R."/>
            <person name="Binder M."/>
            <person name="Bloem J."/>
            <person name="Labutti K."/>
            <person name="Salamov A."/>
            <person name="Andreopoulos B."/>
            <person name="Baker S."/>
            <person name="Barry K."/>
            <person name="Bills G."/>
            <person name="Bluhm B."/>
            <person name="Cannon C."/>
            <person name="Castanera R."/>
            <person name="Culley D."/>
            <person name="Daum C."/>
            <person name="Ezra D."/>
            <person name="Gonzalez J."/>
            <person name="Henrissat B."/>
            <person name="Kuo A."/>
            <person name="Liang C."/>
            <person name="Lipzen A."/>
            <person name="Lutzoni F."/>
            <person name="Magnuson J."/>
            <person name="Mondo S."/>
            <person name="Nolan M."/>
            <person name="Ohm R."/>
            <person name="Pangilinan J."/>
            <person name="Park H.-J."/>
            <person name="Ramirez L."/>
            <person name="Alfaro M."/>
            <person name="Sun H."/>
            <person name="Tritt A."/>
            <person name="Yoshinaga Y."/>
            <person name="Zwiers L.-H."/>
            <person name="Turgeon B."/>
            <person name="Goodwin S."/>
            <person name="Spatafora J."/>
            <person name="Crous P."/>
            <person name="Grigoriev I."/>
        </authorList>
    </citation>
    <scope>NUCLEOTIDE SEQUENCE</scope>
    <source>
        <strain evidence="6">CBS 122681</strain>
    </source>
</reference>
<keyword evidence="4" id="KW-0560">Oxidoreductase</keyword>
<name>A0A6A6TMW9_9PLEO</name>
<dbReference type="AlphaFoldDB" id="A0A6A6TMW9"/>
<dbReference type="PROSITE" id="PS51387">
    <property type="entry name" value="FAD_PCMH"/>
    <property type="match status" value="1"/>
</dbReference>
<dbReference type="InterPro" id="IPR050416">
    <property type="entry name" value="FAD-linked_Oxidoreductase"/>
</dbReference>
<dbReference type="OrthoDB" id="2151789at2759"/>
<evidence type="ECO:0000259" key="5">
    <source>
        <dbReference type="PROSITE" id="PS51387"/>
    </source>
</evidence>
<evidence type="ECO:0000313" key="7">
    <source>
        <dbReference type="Proteomes" id="UP000799324"/>
    </source>
</evidence>
<proteinExistence type="inferred from homology"/>
<dbReference type="PANTHER" id="PTHR42973">
    <property type="entry name" value="BINDING OXIDOREDUCTASE, PUTATIVE (AFU_ORTHOLOGUE AFUA_1G17690)-RELATED"/>
    <property type="match status" value="1"/>
</dbReference>
<keyword evidence="7" id="KW-1185">Reference proteome</keyword>
<dbReference type="InterPro" id="IPR036318">
    <property type="entry name" value="FAD-bd_PCMH-like_sf"/>
</dbReference>
<dbReference type="GO" id="GO:0071949">
    <property type="term" value="F:FAD binding"/>
    <property type="evidence" value="ECO:0007669"/>
    <property type="project" value="InterPro"/>
</dbReference>
<keyword evidence="3" id="KW-0274">FAD</keyword>
<dbReference type="GO" id="GO:0016491">
    <property type="term" value="F:oxidoreductase activity"/>
    <property type="evidence" value="ECO:0007669"/>
    <property type="project" value="UniProtKB-KW"/>
</dbReference>
<accession>A0A6A6TMW9</accession>
<dbReference type="Pfam" id="PF01565">
    <property type="entry name" value="FAD_binding_4"/>
    <property type="match status" value="1"/>
</dbReference>
<keyword evidence="2" id="KW-0285">Flavoprotein</keyword>
<gene>
    <name evidence="6" type="ORF">K491DRAFT_587992</name>
</gene>
<dbReference type="PANTHER" id="PTHR42973:SF22">
    <property type="entry name" value="FAD-BINDING PCMH-TYPE DOMAIN-CONTAINING PROTEIN-RELATED"/>
    <property type="match status" value="1"/>
</dbReference>
<sequence length="476" mass="52055">MSNAKAIEAVKAVSTNLVILPDNQTYDDLVNTYFTEWERELKPAAFLCPRSTSEVSDIVKAIKPFAFKKTFAICGAGQQATLGVANVRDGLTIHLRNLKGVEVDLKRNIVSVAAGERWGNVHAKVGSLGYGVVGQRHSSGGIGGDAVQLGLAYFSYARGFVCDNVINYEIVLASGEITNANAETNADLWVSLKGGGNNFGIVTRYDLAIFRQGDMWGGKVFYFQPGLSSQIQSLVEYLHDPDADLEVHICVSLGYAAAIGDHLCMNDVFSMKPTMPKALEPFANVQPQIDQMNSLRVDTLKGLADESFGDVTANRVAKMSTTVKADTGILEYAIQTYRTCFEMIKDVTNILFSITFELIPVQLISQSIARGGNATGLTPSDGPLVVILIYTSYDERADDEKVLGAAKQVLQLIETEAQNRNVFHPWLYLNYAFPNQDVIGSYGVERQAWLQEVGKKFDVDGFFQIAGTGPFKLEKP</sequence>
<dbReference type="EMBL" id="MU004296">
    <property type="protein sequence ID" value="KAF2661092.1"/>
    <property type="molecule type" value="Genomic_DNA"/>
</dbReference>
<dbReference type="Proteomes" id="UP000799324">
    <property type="component" value="Unassembled WGS sequence"/>
</dbReference>
<evidence type="ECO:0000256" key="3">
    <source>
        <dbReference type="ARBA" id="ARBA00022827"/>
    </source>
</evidence>
<dbReference type="InterPro" id="IPR016166">
    <property type="entry name" value="FAD-bd_PCMH"/>
</dbReference>
<feature type="domain" description="FAD-binding PCMH-type" evidence="5">
    <location>
        <begin position="39"/>
        <end position="212"/>
    </location>
</feature>
<organism evidence="6 7">
    <name type="scientific">Lophiostoma macrostomum CBS 122681</name>
    <dbReference type="NCBI Taxonomy" id="1314788"/>
    <lineage>
        <taxon>Eukaryota</taxon>
        <taxon>Fungi</taxon>
        <taxon>Dikarya</taxon>
        <taxon>Ascomycota</taxon>
        <taxon>Pezizomycotina</taxon>
        <taxon>Dothideomycetes</taxon>
        <taxon>Pleosporomycetidae</taxon>
        <taxon>Pleosporales</taxon>
        <taxon>Lophiostomataceae</taxon>
        <taxon>Lophiostoma</taxon>
    </lineage>
</organism>
<dbReference type="Gene3D" id="3.30.465.10">
    <property type="match status" value="1"/>
</dbReference>
<protein>
    <submittedName>
        <fullName evidence="6">FAD-binding domain-containing protein</fullName>
    </submittedName>
</protein>
<evidence type="ECO:0000313" key="6">
    <source>
        <dbReference type="EMBL" id="KAF2661092.1"/>
    </source>
</evidence>
<evidence type="ECO:0000256" key="4">
    <source>
        <dbReference type="ARBA" id="ARBA00023002"/>
    </source>
</evidence>
<evidence type="ECO:0000256" key="2">
    <source>
        <dbReference type="ARBA" id="ARBA00022630"/>
    </source>
</evidence>
<evidence type="ECO:0000256" key="1">
    <source>
        <dbReference type="ARBA" id="ARBA00005466"/>
    </source>
</evidence>
<comment type="similarity">
    <text evidence="1">Belongs to the oxygen-dependent FAD-linked oxidoreductase family.</text>
</comment>
<dbReference type="SUPFAM" id="SSF56176">
    <property type="entry name" value="FAD-binding/transporter-associated domain-like"/>
    <property type="match status" value="1"/>
</dbReference>